<dbReference type="Gene3D" id="3.40.50.1820">
    <property type="entry name" value="alpha/beta hydrolase"/>
    <property type="match status" value="1"/>
</dbReference>
<dbReference type="InterPro" id="IPR029058">
    <property type="entry name" value="AB_hydrolase_fold"/>
</dbReference>
<dbReference type="SUPFAM" id="SSF53474">
    <property type="entry name" value="alpha/beta-Hydrolases"/>
    <property type="match status" value="1"/>
</dbReference>
<reference evidence="1" key="1">
    <citation type="journal article" date="2014" name="Genome Biol. Evol.">
        <title>Gene Loss Rather Than Gene Gain Is Associated with a Host Jump from Monocots to Dicots in the Smut Fungus Melanopsichium pennsylvanicum.</title>
        <authorList>
            <person name="Sharma R."/>
            <person name="Mishra B."/>
            <person name="Runge F."/>
            <person name="Thines M."/>
        </authorList>
    </citation>
    <scope>NUCLEOTIDE SEQUENCE</scope>
    <source>
        <strain evidence="1">4</strain>
    </source>
</reference>
<feature type="non-terminal residue" evidence="1">
    <location>
        <position position="1"/>
    </location>
</feature>
<protein>
    <submittedName>
        <fullName evidence="1">Uncharacterized protein</fullName>
    </submittedName>
</protein>
<sequence>PGKKIALILHGLLAHKNQAYHRQLAENLPISSYRWYFRVDGGSTGDWTMDDLSGDVNDLESVVTHLTQKEGYQINLIVAHSTLHDHVDVRCDTAKVAQMGEESGAGVGQM</sequence>
<proteinExistence type="predicted"/>
<dbReference type="EMBL" id="HG529663">
    <property type="protein sequence ID" value="CDI55735.1"/>
    <property type="molecule type" value="Genomic_DNA"/>
</dbReference>
<accession>A0A077QZM0</accession>
<dbReference type="AlphaFoldDB" id="A0A077QZM0"/>
<name>A0A077QZM0_9BASI</name>
<organism evidence="1">
    <name type="scientific">Melanopsichium pennsylvanicum 4</name>
    <dbReference type="NCBI Taxonomy" id="1398559"/>
    <lineage>
        <taxon>Eukaryota</taxon>
        <taxon>Fungi</taxon>
        <taxon>Dikarya</taxon>
        <taxon>Basidiomycota</taxon>
        <taxon>Ustilaginomycotina</taxon>
        <taxon>Ustilaginomycetes</taxon>
        <taxon>Ustilaginales</taxon>
        <taxon>Ustilaginaceae</taxon>
        <taxon>Melanopsichium</taxon>
    </lineage>
</organism>
<evidence type="ECO:0000313" key="1">
    <source>
        <dbReference type="EMBL" id="CDI55735.1"/>
    </source>
</evidence>